<gene>
    <name evidence="3" type="ORF">PHYPSEUDO_006993</name>
</gene>
<evidence type="ECO:0000259" key="2">
    <source>
        <dbReference type="Pfam" id="PF13472"/>
    </source>
</evidence>
<feature type="domain" description="SGNH hydrolase-type esterase" evidence="2">
    <location>
        <begin position="65"/>
        <end position="259"/>
    </location>
</feature>
<protein>
    <recommendedName>
        <fullName evidence="2">SGNH hydrolase-type esterase domain-containing protein</fullName>
    </recommendedName>
</protein>
<comment type="caution">
    <text evidence="3">The sequence shown here is derived from an EMBL/GenBank/DDBJ whole genome shotgun (WGS) entry which is preliminary data.</text>
</comment>
<dbReference type="PANTHER" id="PTHR14209:SF19">
    <property type="entry name" value="ISOAMYL ACETATE-HYDROLYZING ESTERASE 1 HOMOLOG"/>
    <property type="match status" value="1"/>
</dbReference>
<reference evidence="3" key="1">
    <citation type="submission" date="2021-02" db="EMBL/GenBank/DDBJ databases">
        <authorList>
            <person name="Palmer J.M."/>
        </authorList>
    </citation>
    <scope>NUCLEOTIDE SEQUENCE</scope>
    <source>
        <strain evidence="3">SCRP734</strain>
    </source>
</reference>
<evidence type="ECO:0000313" key="4">
    <source>
        <dbReference type="Proteomes" id="UP000694044"/>
    </source>
</evidence>
<name>A0A8T1VK62_9STRA</name>
<dbReference type="FunFam" id="3.40.50.1110:FF:000002">
    <property type="entry name" value="isoamyl acetate-hydrolyzing esterase 1 homolog"/>
    <property type="match status" value="1"/>
</dbReference>
<proteinExistence type="predicted"/>
<organism evidence="3 4">
    <name type="scientific">Phytophthora pseudosyringae</name>
    <dbReference type="NCBI Taxonomy" id="221518"/>
    <lineage>
        <taxon>Eukaryota</taxon>
        <taxon>Sar</taxon>
        <taxon>Stramenopiles</taxon>
        <taxon>Oomycota</taxon>
        <taxon>Peronosporomycetes</taxon>
        <taxon>Peronosporales</taxon>
        <taxon>Peronosporaceae</taxon>
        <taxon>Phytophthora</taxon>
    </lineage>
</organism>
<dbReference type="GO" id="GO:0016787">
    <property type="term" value="F:hydrolase activity"/>
    <property type="evidence" value="ECO:0007669"/>
    <property type="project" value="UniProtKB-KW"/>
</dbReference>
<dbReference type="InterPro" id="IPR045136">
    <property type="entry name" value="Iah1-like"/>
</dbReference>
<keyword evidence="4" id="KW-1185">Reference proteome</keyword>
<dbReference type="OrthoDB" id="671439at2759"/>
<dbReference type="EMBL" id="JAGDFM010000285">
    <property type="protein sequence ID" value="KAG7380599.1"/>
    <property type="molecule type" value="Genomic_DNA"/>
</dbReference>
<dbReference type="Pfam" id="PF13472">
    <property type="entry name" value="Lipase_GDSL_2"/>
    <property type="match status" value="1"/>
</dbReference>
<sequence>MATAPEKLKLQPRTRPGRGMAAKSKRVLLALFAVAAYIAWSFGAWEAVLQRTSIRSQLRPVLLLVGDSLAEKGSIPKNNGWVTLLQSNYRRSVNVVPRGLSGYNTRWYLKYGVPSIRGEISSAAYMPTLITIWLGANDAAMPNGTALAQHVPAESYRENLVLLVLSFRAMAPDAGILLITPPCVDDKVQQVNARKYKGDKKGMVAHSNAMAGIYARACVETANTLGLPVLDLHTYFNNMNEWERKNVLEDGLHLNTRGNNFMYQQLRQKIDAEFPNISHKLDRWQIPSYETWIEADPWLPDNANAPKTEP</sequence>
<evidence type="ECO:0000256" key="1">
    <source>
        <dbReference type="ARBA" id="ARBA00022801"/>
    </source>
</evidence>
<dbReference type="AlphaFoldDB" id="A0A8T1VK62"/>
<dbReference type="PANTHER" id="PTHR14209">
    <property type="entry name" value="ISOAMYL ACETATE-HYDROLYZING ESTERASE 1"/>
    <property type="match status" value="1"/>
</dbReference>
<evidence type="ECO:0000313" key="3">
    <source>
        <dbReference type="EMBL" id="KAG7380599.1"/>
    </source>
</evidence>
<dbReference type="InterPro" id="IPR013830">
    <property type="entry name" value="SGNH_hydro"/>
</dbReference>
<dbReference type="Proteomes" id="UP000694044">
    <property type="component" value="Unassembled WGS sequence"/>
</dbReference>
<accession>A0A8T1VK62</accession>
<keyword evidence="1" id="KW-0378">Hydrolase</keyword>